<dbReference type="EMBL" id="KV417646">
    <property type="protein sequence ID" value="KZP12476.1"/>
    <property type="molecule type" value="Genomic_DNA"/>
</dbReference>
<protein>
    <submittedName>
        <fullName evidence="1">Uncharacterized protein</fullName>
    </submittedName>
</protein>
<name>A0A166BBM9_9AGAM</name>
<sequence>MGGCWNLTPPPGSTPASLLPHLAVVSAGYRSRQNLSLFTTIASRPLTRLRIRVFTYPFQDAIAVIIHTLAPAKATLTHLELDDNRVFGYDATISENYFVEALVLIARGFPKLKFLRFSKRIALDPSRLLVVRGSRAPGTGSNFLEHCPHSKGLKLWCSTFAMVKERAREHAIVLEDLLNTRTPAKWHGPAAYFLHEDFKVGLQHSNKQPQSVRQIGLEGRMMGSSGPSGTPQRYEAVNMVSNHAPRGSVSLW</sequence>
<organism evidence="1 2">
    <name type="scientific">Athelia psychrophila</name>
    <dbReference type="NCBI Taxonomy" id="1759441"/>
    <lineage>
        <taxon>Eukaryota</taxon>
        <taxon>Fungi</taxon>
        <taxon>Dikarya</taxon>
        <taxon>Basidiomycota</taxon>
        <taxon>Agaricomycotina</taxon>
        <taxon>Agaricomycetes</taxon>
        <taxon>Agaricomycetidae</taxon>
        <taxon>Atheliales</taxon>
        <taxon>Atheliaceae</taxon>
        <taxon>Athelia</taxon>
    </lineage>
</organism>
<evidence type="ECO:0000313" key="1">
    <source>
        <dbReference type="EMBL" id="KZP12476.1"/>
    </source>
</evidence>
<accession>A0A166BBM9</accession>
<reference evidence="1 2" key="1">
    <citation type="journal article" date="2016" name="Mol. Biol. Evol.">
        <title>Comparative Genomics of Early-Diverging Mushroom-Forming Fungi Provides Insights into the Origins of Lignocellulose Decay Capabilities.</title>
        <authorList>
            <person name="Nagy L.G."/>
            <person name="Riley R."/>
            <person name="Tritt A."/>
            <person name="Adam C."/>
            <person name="Daum C."/>
            <person name="Floudas D."/>
            <person name="Sun H."/>
            <person name="Yadav J.S."/>
            <person name="Pangilinan J."/>
            <person name="Larsson K.H."/>
            <person name="Matsuura K."/>
            <person name="Barry K."/>
            <person name="Labutti K."/>
            <person name="Kuo R."/>
            <person name="Ohm R.A."/>
            <person name="Bhattacharya S.S."/>
            <person name="Shirouzu T."/>
            <person name="Yoshinaga Y."/>
            <person name="Martin F.M."/>
            <person name="Grigoriev I.V."/>
            <person name="Hibbett D.S."/>
        </authorList>
    </citation>
    <scope>NUCLEOTIDE SEQUENCE [LARGE SCALE GENOMIC DNA]</scope>
    <source>
        <strain evidence="1 2">CBS 109695</strain>
    </source>
</reference>
<gene>
    <name evidence="1" type="ORF">FIBSPDRAFT_898119</name>
</gene>
<dbReference type="Proteomes" id="UP000076532">
    <property type="component" value="Unassembled WGS sequence"/>
</dbReference>
<dbReference type="AlphaFoldDB" id="A0A166BBM9"/>
<proteinExistence type="predicted"/>
<evidence type="ECO:0000313" key="2">
    <source>
        <dbReference type="Proteomes" id="UP000076532"/>
    </source>
</evidence>
<keyword evidence="2" id="KW-1185">Reference proteome</keyword>